<dbReference type="Gene3D" id="2.120.10.30">
    <property type="entry name" value="TolB, C-terminal domain"/>
    <property type="match status" value="1"/>
</dbReference>
<dbReference type="GO" id="GO:0042597">
    <property type="term" value="C:periplasmic space"/>
    <property type="evidence" value="ECO:0007669"/>
    <property type="project" value="UniProtKB-SubCell"/>
</dbReference>
<name>A0A0F5MQ32_9RICK</name>
<dbReference type="EMBL" id="JYHA01000025">
    <property type="protein sequence ID" value="KKB96776.1"/>
    <property type="molecule type" value="Genomic_DNA"/>
</dbReference>
<keyword evidence="3 7" id="KW-0132">Cell division</keyword>
<evidence type="ECO:0000256" key="1">
    <source>
        <dbReference type="ARBA" id="ARBA00004418"/>
    </source>
</evidence>
<comment type="subcellular location">
    <subcellularLocation>
        <location evidence="1 7">Periplasm</location>
    </subcellularLocation>
</comment>
<dbReference type="PANTHER" id="PTHR36842:SF1">
    <property type="entry name" value="PROTEIN TOLB"/>
    <property type="match status" value="1"/>
</dbReference>
<dbReference type="NCBIfam" id="TIGR02800">
    <property type="entry name" value="propeller_TolB"/>
    <property type="match status" value="1"/>
</dbReference>
<dbReference type="Pfam" id="PF04052">
    <property type="entry name" value="TolB_N"/>
    <property type="match status" value="1"/>
</dbReference>
<comment type="subunit">
    <text evidence="7">The Tol-Pal system is composed of five core proteins: the inner membrane proteins TolA, TolQ and TolR, the periplasmic protein TolB and the outer membrane protein Pal. They form a network linking the inner and outer membranes and the peptidoglycan layer.</text>
</comment>
<evidence type="ECO:0000256" key="6">
    <source>
        <dbReference type="ARBA" id="ARBA00023306"/>
    </source>
</evidence>
<evidence type="ECO:0000313" key="10">
    <source>
        <dbReference type="Proteomes" id="UP000033358"/>
    </source>
</evidence>
<dbReference type="AlphaFoldDB" id="A0A0F5MQ32"/>
<dbReference type="Proteomes" id="UP000033358">
    <property type="component" value="Unassembled WGS sequence"/>
</dbReference>
<dbReference type="Gene3D" id="3.40.50.10070">
    <property type="entry name" value="TolB, N-terminal domain"/>
    <property type="match status" value="1"/>
</dbReference>
<dbReference type="GO" id="GO:0017038">
    <property type="term" value="P:protein import"/>
    <property type="evidence" value="ECO:0007669"/>
    <property type="project" value="InterPro"/>
</dbReference>
<dbReference type="InterPro" id="IPR011659">
    <property type="entry name" value="WD40"/>
</dbReference>
<comment type="similarity">
    <text evidence="2 7">Belongs to the TolB family.</text>
</comment>
<gene>
    <name evidence="7 9" type="primary">tolB</name>
    <name evidence="9" type="ORF">SZ25_00125</name>
</gene>
<dbReference type="SUPFAM" id="SSF52964">
    <property type="entry name" value="TolB, N-terminal domain"/>
    <property type="match status" value="1"/>
</dbReference>
<keyword evidence="5 7" id="KW-0574">Periplasm</keyword>
<accession>A0A0F5MQ32</accession>
<dbReference type="SUPFAM" id="SSF69304">
    <property type="entry name" value="Tricorn protease N-terminal domain"/>
    <property type="match status" value="1"/>
</dbReference>
<evidence type="ECO:0000256" key="4">
    <source>
        <dbReference type="ARBA" id="ARBA00022729"/>
    </source>
</evidence>
<dbReference type="Pfam" id="PF07676">
    <property type="entry name" value="PD40"/>
    <property type="match status" value="3"/>
</dbReference>
<comment type="function">
    <text evidence="7">Part of the Tol-Pal system, which plays a role in outer membrane invagination during cell division and is important for maintaining outer membrane integrity.</text>
</comment>
<comment type="caution">
    <text evidence="9">The sequence shown here is derived from an EMBL/GenBank/DDBJ whole genome shotgun (WGS) entry which is preliminary data.</text>
</comment>
<organism evidence="9 10">
    <name type="scientific">Candidatus Arcanibacter lacustris</name>
    <dbReference type="NCBI Taxonomy" id="1607817"/>
    <lineage>
        <taxon>Bacteria</taxon>
        <taxon>Pseudomonadati</taxon>
        <taxon>Pseudomonadota</taxon>
        <taxon>Alphaproteobacteria</taxon>
        <taxon>Rickettsiales</taxon>
        <taxon>Candidatus Arcanibacter</taxon>
    </lineage>
</organism>
<dbReference type="InterPro" id="IPR011042">
    <property type="entry name" value="6-blade_b-propeller_TolB-like"/>
</dbReference>
<dbReference type="InterPro" id="IPR007195">
    <property type="entry name" value="TolB_N"/>
</dbReference>
<dbReference type="HAMAP" id="MF_00671">
    <property type="entry name" value="TolB"/>
    <property type="match status" value="1"/>
</dbReference>
<keyword evidence="6 7" id="KW-0131">Cell cycle</keyword>
<evidence type="ECO:0000313" key="9">
    <source>
        <dbReference type="EMBL" id="KKB96776.1"/>
    </source>
</evidence>
<sequence length="446" mass="49332">MKIGFFNNIIMGLVILFSQQSFAITTIDINKGSREALPIAVVSFVGEDEDSQELGQEIARVIESDLSSSGLFRPIDKAAFIEQITPHTLAPNFIVWRQINATSLVTGKIKSSGDNVEIIFQLWDPYSEKSIAGKGYELNKKSWRRAAHKISDQIYHRLTGDTGYFDTRIAYISESGPSLKRIKKLAIMDHDGENHKFLTDGQNRALTPRFSPDGQKILYLSFPRKGEKRPARVFIRDVHGTGKEKELGSFSGMSFAPRFNPAGDKVVMSVAEKGNTDIILMDLATGVRKKLTRDSGLDVSPCYSPDGSKIAFTSDRGGSPQLYVMDADGSNVNRISFGSGIYSTPVWSPRNDYIAFTKQVRGAGFYIGVMRPDGKGERILAQGFLVEGPAWSPNGRVIIFTRGERTYGEFSGMSKLYSIDVTGFNEREIVTPVDASYADWSPLLGD</sequence>
<evidence type="ECO:0000256" key="5">
    <source>
        <dbReference type="ARBA" id="ARBA00022764"/>
    </source>
</evidence>
<evidence type="ECO:0000256" key="7">
    <source>
        <dbReference type="HAMAP-Rule" id="MF_00671"/>
    </source>
</evidence>
<evidence type="ECO:0000259" key="8">
    <source>
        <dbReference type="Pfam" id="PF04052"/>
    </source>
</evidence>
<feature type="domain" description="TolB N-terminal" evidence="8">
    <location>
        <begin position="26"/>
        <end position="130"/>
    </location>
</feature>
<evidence type="ECO:0000256" key="2">
    <source>
        <dbReference type="ARBA" id="ARBA00009820"/>
    </source>
</evidence>
<evidence type="ECO:0000256" key="3">
    <source>
        <dbReference type="ARBA" id="ARBA00022618"/>
    </source>
</evidence>
<dbReference type="InterPro" id="IPR014167">
    <property type="entry name" value="Tol-Pal_TolB"/>
</dbReference>
<keyword evidence="10" id="KW-1185">Reference proteome</keyword>
<reference evidence="9 10" key="1">
    <citation type="submission" date="2015-02" db="EMBL/GenBank/DDBJ databases">
        <title>Single cell genomics of a rare environmental alphaproteobacterium provides unique insights into Rickettsiaceae evolution.</title>
        <authorList>
            <person name="Martijn J."/>
            <person name="Schulz F."/>
            <person name="Zaremba-Niedzwiedzka K."/>
            <person name="Viklund J."/>
            <person name="Stepanauskas R."/>
            <person name="Andersson S.G.E."/>
            <person name="Horn M."/>
            <person name="Guy L."/>
            <person name="Ettema T.J.G."/>
        </authorList>
    </citation>
    <scope>NUCLEOTIDE SEQUENCE [LARGE SCALE GENOMIC DNA]</scope>
    <source>
        <strain evidence="9 10">SCGC AAA041-L04</strain>
    </source>
</reference>
<dbReference type="GO" id="GO:0051301">
    <property type="term" value="P:cell division"/>
    <property type="evidence" value="ECO:0007669"/>
    <property type="project" value="UniProtKB-UniRule"/>
</dbReference>
<proteinExistence type="inferred from homology"/>
<dbReference type="PATRIC" id="fig|1607817.3.peg.125"/>
<protein>
    <recommendedName>
        <fullName evidence="7">Tol-Pal system protein TolB</fullName>
    </recommendedName>
</protein>
<keyword evidence="4 7" id="KW-0732">Signal</keyword>
<dbReference type="PANTHER" id="PTHR36842">
    <property type="entry name" value="PROTEIN TOLB HOMOLOG"/>
    <property type="match status" value="1"/>
</dbReference>